<proteinExistence type="inferred from homology"/>
<keyword evidence="7" id="KW-1185">Reference proteome</keyword>
<dbReference type="SUPFAM" id="SSF52540">
    <property type="entry name" value="P-loop containing nucleoside triphosphate hydrolases"/>
    <property type="match status" value="1"/>
</dbReference>
<accession>A0A0D3JKA0</accession>
<comment type="similarity">
    <text evidence="1 4">Belongs to the AAA ATPase family.</text>
</comment>
<dbReference type="InterPro" id="IPR003960">
    <property type="entry name" value="ATPase_AAA_CS"/>
</dbReference>
<organism evidence="6 7">
    <name type="scientific">Emiliania huxleyi (strain CCMP1516)</name>
    <dbReference type="NCBI Taxonomy" id="280463"/>
    <lineage>
        <taxon>Eukaryota</taxon>
        <taxon>Haptista</taxon>
        <taxon>Haptophyta</taxon>
        <taxon>Prymnesiophyceae</taxon>
        <taxon>Isochrysidales</taxon>
        <taxon>Noelaerhabdaceae</taxon>
        <taxon>Emiliania</taxon>
    </lineage>
</organism>
<dbReference type="KEGG" id="ehx:EMIHUDRAFT_65013"/>
<dbReference type="GO" id="GO:0005524">
    <property type="term" value="F:ATP binding"/>
    <property type="evidence" value="ECO:0007669"/>
    <property type="project" value="UniProtKB-KW"/>
</dbReference>
<keyword evidence="3 4" id="KW-0067">ATP-binding</keyword>
<dbReference type="GeneID" id="17269481"/>
<evidence type="ECO:0000313" key="6">
    <source>
        <dbReference type="EnsemblProtists" id="EOD23935"/>
    </source>
</evidence>
<evidence type="ECO:0000256" key="3">
    <source>
        <dbReference type="ARBA" id="ARBA00022840"/>
    </source>
</evidence>
<dbReference type="InterPro" id="IPR003593">
    <property type="entry name" value="AAA+_ATPase"/>
</dbReference>
<reference evidence="6" key="2">
    <citation type="submission" date="2024-10" db="UniProtKB">
        <authorList>
            <consortium name="EnsemblProtists"/>
        </authorList>
    </citation>
    <scope>IDENTIFICATION</scope>
</reference>
<dbReference type="RefSeq" id="XP_005776364.1">
    <property type="nucleotide sequence ID" value="XM_005776307.1"/>
</dbReference>
<feature type="domain" description="AAA+ ATPase" evidence="5">
    <location>
        <begin position="1"/>
        <end position="130"/>
    </location>
</feature>
<dbReference type="Gene3D" id="3.40.50.300">
    <property type="entry name" value="P-loop containing nucleotide triphosphate hydrolases"/>
    <property type="match status" value="1"/>
</dbReference>
<keyword evidence="2 4" id="KW-0547">Nucleotide-binding</keyword>
<dbReference type="InterPro" id="IPR050221">
    <property type="entry name" value="26S_Proteasome_ATPase"/>
</dbReference>
<dbReference type="EnsemblProtists" id="EOD23935">
    <property type="protein sequence ID" value="EOD23935"/>
    <property type="gene ID" value="EMIHUDRAFT_65013"/>
</dbReference>
<dbReference type="Pfam" id="PF00004">
    <property type="entry name" value="AAA"/>
    <property type="match status" value="1"/>
</dbReference>
<reference evidence="7" key="1">
    <citation type="journal article" date="2013" name="Nature">
        <title>Pan genome of the phytoplankton Emiliania underpins its global distribution.</title>
        <authorList>
            <person name="Read B.A."/>
            <person name="Kegel J."/>
            <person name="Klute M.J."/>
            <person name="Kuo A."/>
            <person name="Lefebvre S.C."/>
            <person name="Maumus F."/>
            <person name="Mayer C."/>
            <person name="Miller J."/>
            <person name="Monier A."/>
            <person name="Salamov A."/>
            <person name="Young J."/>
            <person name="Aguilar M."/>
            <person name="Claverie J.M."/>
            <person name="Frickenhaus S."/>
            <person name="Gonzalez K."/>
            <person name="Herman E.K."/>
            <person name="Lin Y.C."/>
            <person name="Napier J."/>
            <person name="Ogata H."/>
            <person name="Sarno A.F."/>
            <person name="Shmutz J."/>
            <person name="Schroeder D."/>
            <person name="de Vargas C."/>
            <person name="Verret F."/>
            <person name="von Dassow P."/>
            <person name="Valentin K."/>
            <person name="Van de Peer Y."/>
            <person name="Wheeler G."/>
            <person name="Dacks J.B."/>
            <person name="Delwiche C.F."/>
            <person name="Dyhrman S.T."/>
            <person name="Glockner G."/>
            <person name="John U."/>
            <person name="Richards T."/>
            <person name="Worden A.Z."/>
            <person name="Zhang X."/>
            <person name="Grigoriev I.V."/>
            <person name="Allen A.E."/>
            <person name="Bidle K."/>
            <person name="Borodovsky M."/>
            <person name="Bowler C."/>
            <person name="Brownlee C."/>
            <person name="Cock J.M."/>
            <person name="Elias M."/>
            <person name="Gladyshev V.N."/>
            <person name="Groth M."/>
            <person name="Guda C."/>
            <person name="Hadaegh A."/>
            <person name="Iglesias-Rodriguez M.D."/>
            <person name="Jenkins J."/>
            <person name="Jones B.M."/>
            <person name="Lawson T."/>
            <person name="Leese F."/>
            <person name="Lindquist E."/>
            <person name="Lobanov A."/>
            <person name="Lomsadze A."/>
            <person name="Malik S.B."/>
            <person name="Marsh M.E."/>
            <person name="Mackinder L."/>
            <person name="Mock T."/>
            <person name="Mueller-Roeber B."/>
            <person name="Pagarete A."/>
            <person name="Parker M."/>
            <person name="Probert I."/>
            <person name="Quesneville H."/>
            <person name="Raines C."/>
            <person name="Rensing S.A."/>
            <person name="Riano-Pachon D.M."/>
            <person name="Richier S."/>
            <person name="Rokitta S."/>
            <person name="Shiraiwa Y."/>
            <person name="Soanes D.M."/>
            <person name="van der Giezen M."/>
            <person name="Wahlund T.M."/>
            <person name="Williams B."/>
            <person name="Wilson W."/>
            <person name="Wolfe G."/>
            <person name="Wurch L.L."/>
        </authorList>
    </citation>
    <scope>NUCLEOTIDE SEQUENCE</scope>
</reference>
<dbReference type="AlphaFoldDB" id="A0A0D3JKA0"/>
<evidence type="ECO:0000256" key="2">
    <source>
        <dbReference type="ARBA" id="ARBA00022741"/>
    </source>
</evidence>
<dbReference type="SMART" id="SM00382">
    <property type="entry name" value="AAA"/>
    <property type="match status" value="1"/>
</dbReference>
<evidence type="ECO:0000256" key="1">
    <source>
        <dbReference type="ARBA" id="ARBA00006914"/>
    </source>
</evidence>
<dbReference type="CDD" id="cd19481">
    <property type="entry name" value="RecA-like_protease"/>
    <property type="match status" value="1"/>
</dbReference>
<dbReference type="InterPro" id="IPR003959">
    <property type="entry name" value="ATPase_AAA_core"/>
</dbReference>
<sequence>LGPPGCGKTSTARILAKLLGRPFLVLPLESVVSKWYGEAERNLAAVFDAAAEMGESVIFMDEIDALATSRDAPGGMHEATRRSLSVLLRRLDGFDPNASTVLIAATNRPQDLDAALTSRFELAVRFPLPDASTREAILQLYAAHLPPADQRALAAASDGASGRDLRDVCEAAERKWAAKRVRQEGATKGKALPPATEYTEALSQRRARGLLGAGGTAAQGPMNLA</sequence>
<dbReference type="HOGENOM" id="CLU_107439_0_0_1"/>
<dbReference type="PaxDb" id="2903-EOD23935"/>
<dbReference type="GO" id="GO:0016887">
    <property type="term" value="F:ATP hydrolysis activity"/>
    <property type="evidence" value="ECO:0007669"/>
    <property type="project" value="InterPro"/>
</dbReference>
<evidence type="ECO:0000256" key="4">
    <source>
        <dbReference type="RuleBase" id="RU003651"/>
    </source>
</evidence>
<evidence type="ECO:0000313" key="7">
    <source>
        <dbReference type="Proteomes" id="UP000013827"/>
    </source>
</evidence>
<dbReference type="PANTHER" id="PTHR23073">
    <property type="entry name" value="26S PROTEASOME REGULATORY SUBUNIT"/>
    <property type="match status" value="1"/>
</dbReference>
<dbReference type="PROSITE" id="PS00674">
    <property type="entry name" value="AAA"/>
    <property type="match status" value="1"/>
</dbReference>
<dbReference type="OMA" id="CKACPAL"/>
<dbReference type="STRING" id="2903.R1EB96"/>
<name>A0A0D3JKA0_EMIH1</name>
<dbReference type="InterPro" id="IPR027417">
    <property type="entry name" value="P-loop_NTPase"/>
</dbReference>
<dbReference type="Gene3D" id="1.10.8.60">
    <property type="match status" value="1"/>
</dbReference>
<protein>
    <recommendedName>
        <fullName evidence="5">AAA+ ATPase domain-containing protein</fullName>
    </recommendedName>
</protein>
<dbReference type="eggNOG" id="KOG0730">
    <property type="taxonomic scope" value="Eukaryota"/>
</dbReference>
<evidence type="ECO:0000259" key="5">
    <source>
        <dbReference type="SMART" id="SM00382"/>
    </source>
</evidence>
<dbReference type="Proteomes" id="UP000013827">
    <property type="component" value="Unassembled WGS sequence"/>
</dbReference>